<organism evidence="2 3">
    <name type="scientific">Rodentolepis nana</name>
    <name type="common">Dwarf tapeworm</name>
    <name type="synonym">Hymenolepis nana</name>
    <dbReference type="NCBI Taxonomy" id="102285"/>
    <lineage>
        <taxon>Eukaryota</taxon>
        <taxon>Metazoa</taxon>
        <taxon>Spiralia</taxon>
        <taxon>Lophotrochozoa</taxon>
        <taxon>Platyhelminthes</taxon>
        <taxon>Cestoda</taxon>
        <taxon>Eucestoda</taxon>
        <taxon>Cyclophyllidea</taxon>
        <taxon>Hymenolepididae</taxon>
        <taxon>Rodentolepis</taxon>
    </lineage>
</organism>
<protein>
    <submittedName>
        <fullName evidence="2">Uncharacterized protein</fullName>
    </submittedName>
</protein>
<evidence type="ECO:0000256" key="1">
    <source>
        <dbReference type="SAM" id="MobiDB-lite"/>
    </source>
</evidence>
<feature type="region of interest" description="Disordered" evidence="1">
    <location>
        <begin position="58"/>
        <end position="79"/>
    </location>
</feature>
<evidence type="ECO:0000313" key="3">
    <source>
        <dbReference type="Proteomes" id="UP000278807"/>
    </source>
</evidence>
<feature type="region of interest" description="Disordered" evidence="1">
    <location>
        <begin position="171"/>
        <end position="190"/>
    </location>
</feature>
<feature type="region of interest" description="Disordered" evidence="1">
    <location>
        <begin position="1"/>
        <end position="34"/>
    </location>
</feature>
<keyword evidence="3" id="KW-1185">Reference proteome</keyword>
<dbReference type="EMBL" id="UZAE01012720">
    <property type="protein sequence ID" value="VDO06348.1"/>
    <property type="molecule type" value="Genomic_DNA"/>
</dbReference>
<proteinExistence type="predicted"/>
<dbReference type="OrthoDB" id="10340455at2759"/>
<gene>
    <name evidence="2" type="ORF">HNAJ_LOCUS9712</name>
</gene>
<evidence type="ECO:0000313" key="2">
    <source>
        <dbReference type="EMBL" id="VDO06348.1"/>
    </source>
</evidence>
<accession>A0A3P7VLR4</accession>
<dbReference type="AlphaFoldDB" id="A0A3P7VLR4"/>
<name>A0A3P7VLR4_RODNA</name>
<dbReference type="Proteomes" id="UP000278807">
    <property type="component" value="Unassembled WGS sequence"/>
</dbReference>
<sequence length="190" mass="21080">MSSQQEASDIGTRVTVSDKDSLPPRSIVQLTPQSNNSRIMSTNCQQEYHLRECKPSEMGTNCSETEEGSIPMTETSGSNTQTMPIHLTQNRMFQAPVFDRSTNFITKYATSPLYAPIHPDNAILLKDVSPRHHRAVLTSQNANGGEQYEYGFLPTALVLSEINDTYTALSESTQRKRSAGNPQALELNEI</sequence>
<reference evidence="2 3" key="1">
    <citation type="submission" date="2018-11" db="EMBL/GenBank/DDBJ databases">
        <authorList>
            <consortium name="Pathogen Informatics"/>
        </authorList>
    </citation>
    <scope>NUCLEOTIDE SEQUENCE [LARGE SCALE GENOMIC DNA]</scope>
</reference>